<feature type="site" description="Interaction with tRNA" evidence="10">
    <location>
        <position position="373"/>
    </location>
</feature>
<gene>
    <name evidence="10" type="primary">mnmA</name>
    <name evidence="14" type="ORF">AQ490_20570</name>
</gene>
<evidence type="ECO:0000259" key="13">
    <source>
        <dbReference type="Pfam" id="PF20259"/>
    </source>
</evidence>
<dbReference type="OrthoDB" id="9800696at2"/>
<dbReference type="InterPro" id="IPR023382">
    <property type="entry name" value="MnmA-like_central_sf"/>
</dbReference>
<dbReference type="SUPFAM" id="SSF52402">
    <property type="entry name" value="Adenine nucleotide alpha hydrolases-like"/>
    <property type="match status" value="1"/>
</dbReference>
<keyword evidence="7 10" id="KW-0694">RNA-binding</keyword>
<proteinExistence type="inferred from homology"/>
<feature type="domain" description="tRNA-specific 2-thiouridylase MnmA-like C-terminal" evidence="12">
    <location>
        <begin position="316"/>
        <end position="389"/>
    </location>
</feature>
<protein>
    <recommendedName>
        <fullName evidence="10">tRNA-specific 2-thiouridylase MnmA</fullName>
        <ecNumber evidence="10">2.8.1.13</ecNumber>
    </recommendedName>
</protein>
<evidence type="ECO:0000256" key="6">
    <source>
        <dbReference type="ARBA" id="ARBA00022840"/>
    </source>
</evidence>
<dbReference type="GO" id="GO:0005737">
    <property type="term" value="C:cytoplasm"/>
    <property type="evidence" value="ECO:0007669"/>
    <property type="project" value="UniProtKB-SubCell"/>
</dbReference>
<sequence length="399" mass="41747">MTEFPGAPADQPAAVPAASASGPSSPQPPESGRPLRVLAAMSGGVDSAVAAARAAAAGHEVTGVHLALSANPQSFRTGARGCCTLEDSRDARRAADVIGIPFYVWDLAERFQQDVIEDFVAEYAAGRTPNPCLRCNEKIKFAALLDKALGLGFDAVCTGHYAKVVVTPDGRRELHRAADPAKDQSYVLGVLDAEQLAHAMFPLGDTDATKEEIRAEAERRGLAVARKPDSHDICFIADGDTQGFLARRLGPAEGDILDVDGTRLGRHNGAYGFTVGQRKGLRIGTPAPDGKPRYVLDISPVENTVTVGPAAALDVTALTAIRPRWCGEPPQGPAEYTAQLRAHGGEVPVAAELVDGELRVRLASPARGVAPGQAVVLYDGTRVVGSATIATTERVAVTA</sequence>
<comment type="function">
    <text evidence="10">Catalyzes the 2-thiolation of uridine at the wobble position (U34) of tRNA, leading to the formation of s(2)U34.</text>
</comment>
<comment type="catalytic activity">
    <reaction evidence="9 10">
        <text>S-sulfanyl-L-cysteinyl-[protein] + uridine(34) in tRNA + AH2 + ATP = 2-thiouridine(34) in tRNA + L-cysteinyl-[protein] + A + AMP + diphosphate + H(+)</text>
        <dbReference type="Rhea" id="RHEA:47032"/>
        <dbReference type="Rhea" id="RHEA-COMP:10131"/>
        <dbReference type="Rhea" id="RHEA-COMP:11726"/>
        <dbReference type="Rhea" id="RHEA-COMP:11727"/>
        <dbReference type="Rhea" id="RHEA-COMP:11728"/>
        <dbReference type="ChEBI" id="CHEBI:13193"/>
        <dbReference type="ChEBI" id="CHEBI:15378"/>
        <dbReference type="ChEBI" id="CHEBI:17499"/>
        <dbReference type="ChEBI" id="CHEBI:29950"/>
        <dbReference type="ChEBI" id="CHEBI:30616"/>
        <dbReference type="ChEBI" id="CHEBI:33019"/>
        <dbReference type="ChEBI" id="CHEBI:61963"/>
        <dbReference type="ChEBI" id="CHEBI:65315"/>
        <dbReference type="ChEBI" id="CHEBI:87170"/>
        <dbReference type="ChEBI" id="CHEBI:456215"/>
        <dbReference type="EC" id="2.8.1.13"/>
    </reaction>
</comment>
<keyword evidence="8" id="KW-1015">Disulfide bond</keyword>
<keyword evidence="1 10" id="KW-0963">Cytoplasm</keyword>
<feature type="domain" description="tRNA-specific 2-thiouridylase MnmA-like central" evidence="13">
    <location>
        <begin position="243"/>
        <end position="308"/>
    </location>
</feature>
<accession>A0A0T6LTH0</accession>
<feature type="binding site" evidence="10">
    <location>
        <position position="159"/>
    </location>
    <ligand>
        <name>ATP</name>
        <dbReference type="ChEBI" id="CHEBI:30616"/>
    </ligand>
</feature>
<dbReference type="NCBIfam" id="NF001138">
    <property type="entry name" value="PRK00143.1"/>
    <property type="match status" value="1"/>
</dbReference>
<dbReference type="GO" id="GO:0103016">
    <property type="term" value="F:tRNA-uridine 2-sulfurtransferase activity"/>
    <property type="evidence" value="ECO:0007669"/>
    <property type="project" value="UniProtKB-EC"/>
</dbReference>
<dbReference type="GO" id="GO:0002143">
    <property type="term" value="P:tRNA wobble position uridine thiolation"/>
    <property type="evidence" value="ECO:0007669"/>
    <property type="project" value="TreeGrafter"/>
</dbReference>
<dbReference type="NCBIfam" id="TIGR00420">
    <property type="entry name" value="trmU"/>
    <property type="match status" value="1"/>
</dbReference>
<feature type="region of interest" description="Interaction with tRNA" evidence="10">
    <location>
        <begin position="182"/>
        <end position="184"/>
    </location>
</feature>
<keyword evidence="3 10" id="KW-0808">Transferase</keyword>
<comment type="caution">
    <text evidence="14">The sequence shown here is derived from an EMBL/GenBank/DDBJ whole genome shotgun (WGS) entry which is preliminary data.</text>
</comment>
<dbReference type="Gene3D" id="2.40.30.10">
    <property type="entry name" value="Translation factors"/>
    <property type="match status" value="1"/>
</dbReference>
<name>A0A0T6LTH0_WENVI</name>
<feature type="region of interest" description="Disordered" evidence="11">
    <location>
        <begin position="1"/>
        <end position="34"/>
    </location>
</feature>
<reference evidence="14 15" key="1">
    <citation type="submission" date="2015-10" db="EMBL/GenBank/DDBJ databases">
        <title>Draft genome sequence of pyrrolomycin-producing Streptomyces vitaminophilus.</title>
        <authorList>
            <person name="Graham D.E."/>
            <person name="Mahan K.M."/>
            <person name="Klingeman D.M."/>
            <person name="Hettich R.L."/>
            <person name="Parry R.J."/>
        </authorList>
    </citation>
    <scope>NUCLEOTIDE SEQUENCE [LARGE SCALE GENOMIC DNA]</scope>
    <source>
        <strain evidence="14 15">ATCC 31673</strain>
    </source>
</reference>
<dbReference type="STRING" id="76728.AQ490_20570"/>
<dbReference type="eggNOG" id="COG0482">
    <property type="taxonomic scope" value="Bacteria"/>
</dbReference>
<feature type="binding site" evidence="10">
    <location>
        <position position="66"/>
    </location>
    <ligand>
        <name>ATP</name>
        <dbReference type="ChEBI" id="CHEBI:30616"/>
    </ligand>
</feature>
<dbReference type="AlphaFoldDB" id="A0A0T6LTH0"/>
<dbReference type="PANTHER" id="PTHR11933:SF5">
    <property type="entry name" value="MITOCHONDRIAL TRNA-SPECIFIC 2-THIOURIDYLASE 1"/>
    <property type="match status" value="1"/>
</dbReference>
<dbReference type="InterPro" id="IPR046885">
    <property type="entry name" value="MnmA-like_C"/>
</dbReference>
<comment type="subcellular location">
    <subcellularLocation>
        <location evidence="10">Cytoplasm</location>
    </subcellularLocation>
</comment>
<dbReference type="Pfam" id="PF20258">
    <property type="entry name" value="tRNA_Me_trans_C"/>
    <property type="match status" value="1"/>
</dbReference>
<dbReference type="InterPro" id="IPR046884">
    <property type="entry name" value="MnmA-like_central"/>
</dbReference>
<organism evidence="14 15">
    <name type="scientific">Wenjunlia vitaminophila</name>
    <name type="common">Streptomyces vitaminophilus</name>
    <dbReference type="NCBI Taxonomy" id="76728"/>
    <lineage>
        <taxon>Bacteria</taxon>
        <taxon>Bacillati</taxon>
        <taxon>Actinomycetota</taxon>
        <taxon>Actinomycetes</taxon>
        <taxon>Kitasatosporales</taxon>
        <taxon>Streptomycetaceae</taxon>
        <taxon>Wenjunlia</taxon>
    </lineage>
</organism>
<evidence type="ECO:0000313" key="15">
    <source>
        <dbReference type="Proteomes" id="UP000050867"/>
    </source>
</evidence>
<dbReference type="Proteomes" id="UP000050867">
    <property type="component" value="Unassembled WGS sequence"/>
</dbReference>
<dbReference type="HAMAP" id="MF_00144">
    <property type="entry name" value="tRNA_thiouridyl_MnmA"/>
    <property type="match status" value="1"/>
</dbReference>
<keyword evidence="6 10" id="KW-0067">ATP-binding</keyword>
<evidence type="ECO:0000313" key="14">
    <source>
        <dbReference type="EMBL" id="KRV49387.1"/>
    </source>
</evidence>
<evidence type="ECO:0000256" key="4">
    <source>
        <dbReference type="ARBA" id="ARBA00022694"/>
    </source>
</evidence>
<evidence type="ECO:0000256" key="5">
    <source>
        <dbReference type="ARBA" id="ARBA00022741"/>
    </source>
</evidence>
<feature type="active site" description="Nucleophile" evidence="10">
    <location>
        <position position="135"/>
    </location>
</feature>
<dbReference type="Pfam" id="PF03054">
    <property type="entry name" value="tRNA_Me_trans"/>
    <property type="match status" value="1"/>
</dbReference>
<dbReference type="EMBL" id="LLZU01000012">
    <property type="protein sequence ID" value="KRV49387.1"/>
    <property type="molecule type" value="Genomic_DNA"/>
</dbReference>
<dbReference type="PANTHER" id="PTHR11933">
    <property type="entry name" value="TRNA 5-METHYLAMINOMETHYL-2-THIOURIDYLATE -METHYLTRANSFERASE"/>
    <property type="match status" value="1"/>
</dbReference>
<evidence type="ECO:0000256" key="11">
    <source>
        <dbReference type="SAM" id="MobiDB-lite"/>
    </source>
</evidence>
<comment type="similarity">
    <text evidence="10">Belongs to the MnmA/TRMU family.</text>
</comment>
<feature type="active site" description="Cysteine persulfide intermediate" evidence="10">
    <location>
        <position position="234"/>
    </location>
</feature>
<evidence type="ECO:0000256" key="8">
    <source>
        <dbReference type="ARBA" id="ARBA00023157"/>
    </source>
</evidence>
<evidence type="ECO:0000256" key="10">
    <source>
        <dbReference type="HAMAP-Rule" id="MF_00144"/>
    </source>
</evidence>
<evidence type="ECO:0000256" key="3">
    <source>
        <dbReference type="ARBA" id="ARBA00022679"/>
    </source>
</evidence>
<dbReference type="CDD" id="cd01998">
    <property type="entry name" value="MnmA_TRMU-like"/>
    <property type="match status" value="1"/>
</dbReference>
<keyword evidence="5 10" id="KW-0547">Nucleotide-binding</keyword>
<dbReference type="EC" id="2.8.1.13" evidence="10"/>
<evidence type="ECO:0000256" key="9">
    <source>
        <dbReference type="ARBA" id="ARBA00051542"/>
    </source>
</evidence>
<dbReference type="Pfam" id="PF20259">
    <property type="entry name" value="tRNA_Me_trans_M"/>
    <property type="match status" value="1"/>
</dbReference>
<evidence type="ECO:0000256" key="1">
    <source>
        <dbReference type="ARBA" id="ARBA00022490"/>
    </source>
</evidence>
<dbReference type="FunFam" id="3.40.50.620:FF:000057">
    <property type="entry name" value="tRNA-specific 2-thiouridylase MnmA"/>
    <property type="match status" value="1"/>
</dbReference>
<dbReference type="Gene3D" id="3.40.50.620">
    <property type="entry name" value="HUPs"/>
    <property type="match status" value="1"/>
</dbReference>
<dbReference type="GO" id="GO:0005524">
    <property type="term" value="F:ATP binding"/>
    <property type="evidence" value="ECO:0007669"/>
    <property type="project" value="UniProtKB-KW"/>
</dbReference>
<feature type="site" description="Interaction with tRNA" evidence="10">
    <location>
        <position position="160"/>
    </location>
</feature>
<evidence type="ECO:0000256" key="2">
    <source>
        <dbReference type="ARBA" id="ARBA00022555"/>
    </source>
</evidence>
<feature type="binding site" evidence="10">
    <location>
        <begin position="40"/>
        <end position="47"/>
    </location>
    <ligand>
        <name>ATP</name>
        <dbReference type="ChEBI" id="CHEBI:30616"/>
    </ligand>
</feature>
<dbReference type="InterPro" id="IPR014729">
    <property type="entry name" value="Rossmann-like_a/b/a_fold"/>
</dbReference>
<comment type="caution">
    <text evidence="10">Lacks conserved residue(s) required for the propagation of feature annotation.</text>
</comment>
<keyword evidence="2 10" id="KW-0820">tRNA-binding</keyword>
<dbReference type="GO" id="GO:0000049">
    <property type="term" value="F:tRNA binding"/>
    <property type="evidence" value="ECO:0007669"/>
    <property type="project" value="UniProtKB-KW"/>
</dbReference>
<feature type="compositionally biased region" description="Low complexity" evidence="11">
    <location>
        <begin position="1"/>
        <end position="24"/>
    </location>
</feature>
<dbReference type="Gene3D" id="2.30.30.280">
    <property type="entry name" value="Adenine nucleotide alpha hydrolases-like domains"/>
    <property type="match status" value="1"/>
</dbReference>
<dbReference type="InterPro" id="IPR004506">
    <property type="entry name" value="MnmA-like"/>
</dbReference>
<evidence type="ECO:0000256" key="7">
    <source>
        <dbReference type="ARBA" id="ARBA00022884"/>
    </source>
</evidence>
<keyword evidence="4 10" id="KW-0819">tRNA processing</keyword>
<dbReference type="RefSeq" id="WP_018383474.1">
    <property type="nucleotide sequence ID" value="NZ_LLZU01000012.1"/>
</dbReference>
<evidence type="ECO:0000259" key="12">
    <source>
        <dbReference type="Pfam" id="PF20258"/>
    </source>
</evidence>
<keyword evidence="15" id="KW-1185">Reference proteome</keyword>